<dbReference type="InterPro" id="IPR046731">
    <property type="entry name" value="DUF6623"/>
</dbReference>
<comment type="caution">
    <text evidence="1">The sequence shown here is derived from an EMBL/GenBank/DDBJ whole genome shotgun (WGS) entry which is preliminary data.</text>
</comment>
<sequence length="143" mass="15820">MTLKHAAWAHGNSVQLEDSSWRAVRRGPSTTVYPSNVTSAGWLHVPIHAPVIIDEQRMHVFTALALFNTGPGAKVVSFHVHDGDRRILARDGLNLTGRQNPNFDVPDHPEVFWGTSITLGVHFVGQEQDKWISVIAAGINFHN</sequence>
<protein>
    <submittedName>
        <fullName evidence="1">Uncharacterized protein</fullName>
    </submittedName>
</protein>
<organism evidence="1 2">
    <name type="scientific">Coniosporium apollinis</name>
    <dbReference type="NCBI Taxonomy" id="61459"/>
    <lineage>
        <taxon>Eukaryota</taxon>
        <taxon>Fungi</taxon>
        <taxon>Dikarya</taxon>
        <taxon>Ascomycota</taxon>
        <taxon>Pezizomycotina</taxon>
        <taxon>Dothideomycetes</taxon>
        <taxon>Dothideomycetes incertae sedis</taxon>
        <taxon>Coniosporium</taxon>
    </lineage>
</organism>
<dbReference type="Proteomes" id="UP001172684">
    <property type="component" value="Unassembled WGS sequence"/>
</dbReference>
<reference evidence="1" key="1">
    <citation type="submission" date="2022-10" db="EMBL/GenBank/DDBJ databases">
        <title>Culturing micro-colonial fungi from biological soil crusts in the Mojave desert and describing Neophaeococcomyces mojavensis, and introducing the new genera and species Taxawa tesnikishii.</title>
        <authorList>
            <person name="Kurbessoian T."/>
            <person name="Stajich J.E."/>
        </authorList>
    </citation>
    <scope>NUCLEOTIDE SEQUENCE</scope>
    <source>
        <strain evidence="1">TK_1</strain>
    </source>
</reference>
<evidence type="ECO:0000313" key="1">
    <source>
        <dbReference type="EMBL" id="KAJ9654341.1"/>
    </source>
</evidence>
<dbReference type="Pfam" id="PF20328">
    <property type="entry name" value="DUF6623"/>
    <property type="match status" value="1"/>
</dbReference>
<gene>
    <name evidence="1" type="ORF">H2201_009014</name>
</gene>
<accession>A0ABQ9NEW2</accession>
<evidence type="ECO:0000313" key="2">
    <source>
        <dbReference type="Proteomes" id="UP001172684"/>
    </source>
</evidence>
<name>A0ABQ9NEW2_9PEZI</name>
<proteinExistence type="predicted"/>
<dbReference type="EMBL" id="JAPDRL010000243">
    <property type="protein sequence ID" value="KAJ9654341.1"/>
    <property type="molecule type" value="Genomic_DNA"/>
</dbReference>
<keyword evidence="2" id="KW-1185">Reference proteome</keyword>